<dbReference type="eggNOG" id="COG0526">
    <property type="taxonomic scope" value="Bacteria"/>
</dbReference>
<dbReference type="InterPro" id="IPR050553">
    <property type="entry name" value="Thioredoxin_ResA/DsbE_sf"/>
</dbReference>
<dbReference type="Proteomes" id="UP000008635">
    <property type="component" value="Chromosome"/>
</dbReference>
<evidence type="ECO:0000313" key="2">
    <source>
        <dbReference type="EMBL" id="ADV67276.1"/>
    </source>
</evidence>
<dbReference type="InterPro" id="IPR000866">
    <property type="entry name" value="AhpC/TSA"/>
</dbReference>
<keyword evidence="3" id="KW-1185">Reference proteome</keyword>
<dbReference type="Pfam" id="PF00578">
    <property type="entry name" value="AhpC-TSA"/>
    <property type="match status" value="1"/>
</dbReference>
<feature type="domain" description="Thioredoxin" evidence="1">
    <location>
        <begin position="8"/>
        <end position="142"/>
    </location>
</feature>
<dbReference type="STRING" id="709986.Deima_1627"/>
<evidence type="ECO:0000259" key="1">
    <source>
        <dbReference type="PROSITE" id="PS51352"/>
    </source>
</evidence>
<dbReference type="CDD" id="cd02966">
    <property type="entry name" value="TlpA_like_family"/>
    <property type="match status" value="1"/>
</dbReference>
<name>E8U887_DEIML</name>
<dbReference type="InterPro" id="IPR017937">
    <property type="entry name" value="Thioredoxin_CS"/>
</dbReference>
<dbReference type="GO" id="GO:0016209">
    <property type="term" value="F:antioxidant activity"/>
    <property type="evidence" value="ECO:0007669"/>
    <property type="project" value="InterPro"/>
</dbReference>
<dbReference type="RefSeq" id="WP_013556781.1">
    <property type="nucleotide sequence ID" value="NC_014958.1"/>
</dbReference>
<dbReference type="PROSITE" id="PS51352">
    <property type="entry name" value="THIOREDOXIN_2"/>
    <property type="match status" value="1"/>
</dbReference>
<dbReference type="PANTHER" id="PTHR42852:SF13">
    <property type="entry name" value="PROTEIN DIPZ"/>
    <property type="match status" value="1"/>
</dbReference>
<dbReference type="EMBL" id="CP002454">
    <property type="protein sequence ID" value="ADV67276.1"/>
    <property type="molecule type" value="Genomic_DNA"/>
</dbReference>
<organism evidence="2 3">
    <name type="scientific">Deinococcus maricopensis (strain DSM 21211 / LMG 22137 / NRRL B-23946 / LB-34)</name>
    <dbReference type="NCBI Taxonomy" id="709986"/>
    <lineage>
        <taxon>Bacteria</taxon>
        <taxon>Thermotogati</taxon>
        <taxon>Deinococcota</taxon>
        <taxon>Deinococci</taxon>
        <taxon>Deinococcales</taxon>
        <taxon>Deinococcaceae</taxon>
        <taxon>Deinococcus</taxon>
    </lineage>
</organism>
<dbReference type="InterPro" id="IPR036249">
    <property type="entry name" value="Thioredoxin-like_sf"/>
</dbReference>
<gene>
    <name evidence="2" type="ordered locus">Deima_1627</name>
</gene>
<proteinExistence type="predicted"/>
<sequence>MLSTLVALTALQVAPPLRVRDDAGRARLVKPTTRPLLLSFWATWCPPCREELPRLAEAARGGRVQVLAVNYGESPAQVRAYLKRAGLGALPVAFAGPAELNAWPLPGLPASALVDTRGALKAVQYGPLGAAQLKRWLDALPR</sequence>
<evidence type="ECO:0000313" key="3">
    <source>
        <dbReference type="Proteomes" id="UP000008635"/>
    </source>
</evidence>
<accession>E8U887</accession>
<dbReference type="Gene3D" id="3.40.30.10">
    <property type="entry name" value="Glutaredoxin"/>
    <property type="match status" value="1"/>
</dbReference>
<dbReference type="HOGENOM" id="CLU_042529_11_2_0"/>
<protein>
    <submittedName>
        <fullName evidence="2">Alkyl hydroperoxide reductase/ Thiol specific antioxidant/ Mal allergen</fullName>
    </submittedName>
</protein>
<reference evidence="3" key="2">
    <citation type="submission" date="2011-01" db="EMBL/GenBank/DDBJ databases">
        <title>The complete genome of Deinococcus maricopensis DSM 21211.</title>
        <authorList>
            <consortium name="US DOE Joint Genome Institute (JGI-PGF)"/>
            <person name="Lucas S."/>
            <person name="Copeland A."/>
            <person name="Lapidus A."/>
            <person name="Goodwin L."/>
            <person name="Pitluck S."/>
            <person name="Kyrpides N."/>
            <person name="Mavromatis K."/>
            <person name="Pagani I."/>
            <person name="Ivanova N."/>
            <person name="Ovchinnikova G."/>
            <person name="Zeytun A."/>
            <person name="Detter J.C."/>
            <person name="Han C."/>
            <person name="Land M."/>
            <person name="Hauser L."/>
            <person name="Markowitz V."/>
            <person name="Cheng J.-F."/>
            <person name="Hugenholtz P."/>
            <person name="Woyke T."/>
            <person name="Wu D."/>
            <person name="Pukall R."/>
            <person name="Gehrich-Schroeter G."/>
            <person name="Brambilla E."/>
            <person name="Klenk H.-P."/>
            <person name="Eisen J.A."/>
        </authorList>
    </citation>
    <scope>NUCLEOTIDE SEQUENCE [LARGE SCALE GENOMIC DNA]</scope>
    <source>
        <strain evidence="3">DSM 21211 / LMG 22137 / NRRL B-23946 / LB-34</strain>
    </source>
</reference>
<dbReference type="KEGG" id="dmr:Deima_1627"/>
<dbReference type="GO" id="GO:0016491">
    <property type="term" value="F:oxidoreductase activity"/>
    <property type="evidence" value="ECO:0007669"/>
    <property type="project" value="InterPro"/>
</dbReference>
<dbReference type="SUPFAM" id="SSF52833">
    <property type="entry name" value="Thioredoxin-like"/>
    <property type="match status" value="1"/>
</dbReference>
<dbReference type="PANTHER" id="PTHR42852">
    <property type="entry name" value="THIOL:DISULFIDE INTERCHANGE PROTEIN DSBE"/>
    <property type="match status" value="1"/>
</dbReference>
<dbReference type="InterPro" id="IPR013766">
    <property type="entry name" value="Thioredoxin_domain"/>
</dbReference>
<dbReference type="PROSITE" id="PS00194">
    <property type="entry name" value="THIOREDOXIN_1"/>
    <property type="match status" value="1"/>
</dbReference>
<dbReference type="AlphaFoldDB" id="E8U887"/>
<reference evidence="2 3" key="1">
    <citation type="journal article" date="2011" name="Stand. Genomic Sci.">
        <title>Complete genome sequence of Deinococcus maricopensis type strain (LB-34).</title>
        <authorList>
            <person name="Pukall R."/>
            <person name="Zeytun A."/>
            <person name="Lucas S."/>
            <person name="Lapidus A."/>
            <person name="Hammon N."/>
            <person name="Deshpande S."/>
            <person name="Nolan M."/>
            <person name="Cheng J.F."/>
            <person name="Pitluck S."/>
            <person name="Liolios K."/>
            <person name="Pagani I."/>
            <person name="Mikhailova N."/>
            <person name="Ivanova N."/>
            <person name="Mavromatis K."/>
            <person name="Pati A."/>
            <person name="Tapia R."/>
            <person name="Han C."/>
            <person name="Goodwin L."/>
            <person name="Chen A."/>
            <person name="Palaniappan K."/>
            <person name="Land M."/>
            <person name="Hauser L."/>
            <person name="Chang Y.J."/>
            <person name="Jeffries C.D."/>
            <person name="Brambilla E.M."/>
            <person name="Rohde M."/>
            <person name="Goker M."/>
            <person name="Detter J.C."/>
            <person name="Woyke T."/>
            <person name="Bristow J."/>
            <person name="Eisen J.A."/>
            <person name="Markowitz V."/>
            <person name="Hugenholtz P."/>
            <person name="Kyrpides N.C."/>
            <person name="Klenk H.P."/>
        </authorList>
    </citation>
    <scope>NUCLEOTIDE SEQUENCE [LARGE SCALE GENOMIC DNA]</scope>
    <source>
        <strain evidence="3">DSM 21211 / LMG 22137 / NRRL B-23946 / LB-34</strain>
    </source>
</reference>